<keyword evidence="4" id="KW-1185">Reference proteome</keyword>
<dbReference type="SUPFAM" id="SSF49503">
    <property type="entry name" value="Cupredoxins"/>
    <property type="match status" value="1"/>
</dbReference>
<keyword evidence="1" id="KW-0732">Signal</keyword>
<evidence type="ECO:0000259" key="2">
    <source>
        <dbReference type="Pfam" id="PF06525"/>
    </source>
</evidence>
<organism evidence="3 4">
    <name type="scientific">Deinococcus navajonensis</name>
    <dbReference type="NCBI Taxonomy" id="309884"/>
    <lineage>
        <taxon>Bacteria</taxon>
        <taxon>Thermotogati</taxon>
        <taxon>Deinococcota</taxon>
        <taxon>Deinococci</taxon>
        <taxon>Deinococcales</taxon>
        <taxon>Deinococcaceae</taxon>
        <taxon>Deinococcus</taxon>
    </lineage>
</organism>
<dbReference type="InterPro" id="IPR008972">
    <property type="entry name" value="Cupredoxin"/>
</dbReference>
<gene>
    <name evidence="3" type="ORF">ACFOZ9_10915</name>
</gene>
<evidence type="ECO:0000313" key="4">
    <source>
        <dbReference type="Proteomes" id="UP001595998"/>
    </source>
</evidence>
<dbReference type="InterPro" id="IPR049544">
    <property type="entry name" value="SoxE-like_C"/>
</dbReference>
<dbReference type="Gene3D" id="2.60.40.420">
    <property type="entry name" value="Cupredoxins - blue copper proteins"/>
    <property type="match status" value="1"/>
</dbReference>
<accession>A0ABV8XQ14</accession>
<evidence type="ECO:0000313" key="3">
    <source>
        <dbReference type="EMBL" id="MFC4426727.1"/>
    </source>
</evidence>
<dbReference type="RefSeq" id="WP_380039499.1">
    <property type="nucleotide sequence ID" value="NZ_JBHSEH010000010.1"/>
</dbReference>
<name>A0ABV8XQ14_9DEIO</name>
<dbReference type="EMBL" id="JBHSEH010000010">
    <property type="protein sequence ID" value="MFC4426727.1"/>
    <property type="molecule type" value="Genomic_DNA"/>
</dbReference>
<dbReference type="Pfam" id="PF06525">
    <property type="entry name" value="SoxE"/>
    <property type="match status" value="1"/>
</dbReference>
<comment type="caution">
    <text evidence="3">The sequence shown here is derived from an EMBL/GenBank/DDBJ whole genome shotgun (WGS) entry which is preliminary data.</text>
</comment>
<feature type="domain" description="Sulfocyanin-like C-terminal" evidence="2">
    <location>
        <begin position="26"/>
        <end position="152"/>
    </location>
</feature>
<evidence type="ECO:0000256" key="1">
    <source>
        <dbReference type="SAM" id="SignalP"/>
    </source>
</evidence>
<protein>
    <submittedName>
        <fullName evidence="3">Sulfocyanin-like copper-binding protein</fullName>
    </submittedName>
</protein>
<feature type="chain" id="PRO_5045141586" evidence="1">
    <location>
        <begin position="20"/>
        <end position="159"/>
    </location>
</feature>
<reference evidence="4" key="1">
    <citation type="journal article" date="2019" name="Int. J. Syst. Evol. Microbiol.">
        <title>The Global Catalogue of Microorganisms (GCM) 10K type strain sequencing project: providing services to taxonomists for standard genome sequencing and annotation.</title>
        <authorList>
            <consortium name="The Broad Institute Genomics Platform"/>
            <consortium name="The Broad Institute Genome Sequencing Center for Infectious Disease"/>
            <person name="Wu L."/>
            <person name="Ma J."/>
        </authorList>
    </citation>
    <scope>NUCLEOTIDE SEQUENCE [LARGE SCALE GENOMIC DNA]</scope>
    <source>
        <strain evidence="4">CCUG 56029</strain>
    </source>
</reference>
<dbReference type="Proteomes" id="UP001595998">
    <property type="component" value="Unassembled WGS sequence"/>
</dbReference>
<feature type="signal peptide" evidence="1">
    <location>
        <begin position="1"/>
        <end position="19"/>
    </location>
</feature>
<sequence>MRTTLAFITSLALTAPTLAVSSTVTNQAPQKTTVFTVIAQSDSSNSGLNFNGASQGGKTFTVPLGWTVRIQYKNAGPMPHSLVVVPAGAPVLSYDQAAAAFKGAASPDPVKGVVKQATLTFKASKAGKYLLICGVPGHGMGGQYINLEVSPAAKAASFK</sequence>
<proteinExistence type="predicted"/>